<evidence type="ECO:0000256" key="2">
    <source>
        <dbReference type="ARBA" id="ARBA00022553"/>
    </source>
</evidence>
<dbReference type="SUPFAM" id="SSF52172">
    <property type="entry name" value="CheY-like"/>
    <property type="match status" value="1"/>
</dbReference>
<dbReference type="Proteomes" id="UP000606889">
    <property type="component" value="Unassembled WGS sequence"/>
</dbReference>
<evidence type="ECO:0000313" key="12">
    <source>
        <dbReference type="EMBL" id="MBC5647461.1"/>
    </source>
</evidence>
<dbReference type="Gene3D" id="6.10.250.690">
    <property type="match status" value="1"/>
</dbReference>
<name>A0ABR7ECJ3_9FIRM</name>
<evidence type="ECO:0000256" key="6">
    <source>
        <dbReference type="ARBA" id="ARBA00023163"/>
    </source>
</evidence>
<evidence type="ECO:0000259" key="11">
    <source>
        <dbReference type="PROSITE" id="PS51755"/>
    </source>
</evidence>
<feature type="DNA-binding region" description="OmpR/PhoB-type" evidence="9">
    <location>
        <begin position="121"/>
        <end position="214"/>
    </location>
</feature>
<evidence type="ECO:0000256" key="4">
    <source>
        <dbReference type="ARBA" id="ARBA00023015"/>
    </source>
</evidence>
<comment type="caution">
    <text evidence="12">The sequence shown here is derived from an EMBL/GenBank/DDBJ whole genome shotgun (WGS) entry which is preliminary data.</text>
</comment>
<gene>
    <name evidence="12" type="ORF">H8S18_03850</name>
</gene>
<dbReference type="EMBL" id="JACOON010000002">
    <property type="protein sequence ID" value="MBC5647461.1"/>
    <property type="molecule type" value="Genomic_DNA"/>
</dbReference>
<dbReference type="InterPro" id="IPR036388">
    <property type="entry name" value="WH-like_DNA-bd_sf"/>
</dbReference>
<organism evidence="12 13">
    <name type="scientific">Christensenella tenuis</name>
    <dbReference type="NCBI Taxonomy" id="2763033"/>
    <lineage>
        <taxon>Bacteria</taxon>
        <taxon>Bacillati</taxon>
        <taxon>Bacillota</taxon>
        <taxon>Clostridia</taxon>
        <taxon>Christensenellales</taxon>
        <taxon>Christensenellaceae</taxon>
        <taxon>Christensenella</taxon>
    </lineage>
</organism>
<dbReference type="PROSITE" id="PS51755">
    <property type="entry name" value="OMPR_PHOB"/>
    <property type="match status" value="1"/>
</dbReference>
<dbReference type="CDD" id="cd17574">
    <property type="entry name" value="REC_OmpR"/>
    <property type="match status" value="1"/>
</dbReference>
<evidence type="ECO:0000256" key="1">
    <source>
        <dbReference type="ARBA" id="ARBA00018672"/>
    </source>
</evidence>
<dbReference type="PROSITE" id="PS50110">
    <property type="entry name" value="RESPONSE_REGULATORY"/>
    <property type="match status" value="1"/>
</dbReference>
<feature type="domain" description="OmpR/PhoB-type" evidence="11">
    <location>
        <begin position="121"/>
        <end position="214"/>
    </location>
</feature>
<dbReference type="InterPro" id="IPR011006">
    <property type="entry name" value="CheY-like_superfamily"/>
</dbReference>
<evidence type="ECO:0000259" key="10">
    <source>
        <dbReference type="PROSITE" id="PS50110"/>
    </source>
</evidence>
<protein>
    <recommendedName>
        <fullName evidence="1">Stage 0 sporulation protein A homolog</fullName>
    </recommendedName>
</protein>
<dbReference type="SMART" id="SM00862">
    <property type="entry name" value="Trans_reg_C"/>
    <property type="match status" value="1"/>
</dbReference>
<dbReference type="InterPro" id="IPR016032">
    <property type="entry name" value="Sig_transdc_resp-reg_C-effctor"/>
</dbReference>
<accession>A0ABR7ECJ3</accession>
<dbReference type="InterPro" id="IPR001789">
    <property type="entry name" value="Sig_transdc_resp-reg_receiver"/>
</dbReference>
<evidence type="ECO:0000256" key="9">
    <source>
        <dbReference type="PROSITE-ProRule" id="PRU01091"/>
    </source>
</evidence>
<dbReference type="RefSeq" id="WP_186856994.1">
    <property type="nucleotide sequence ID" value="NZ_JACOON010000002.1"/>
</dbReference>
<keyword evidence="4" id="KW-0805">Transcription regulation</keyword>
<evidence type="ECO:0000256" key="7">
    <source>
        <dbReference type="ARBA" id="ARBA00024867"/>
    </source>
</evidence>
<reference evidence="12 13" key="1">
    <citation type="submission" date="2020-08" db="EMBL/GenBank/DDBJ databases">
        <title>Genome public.</title>
        <authorList>
            <person name="Liu C."/>
            <person name="Sun Q."/>
        </authorList>
    </citation>
    <scope>NUCLEOTIDE SEQUENCE [LARGE SCALE GENOMIC DNA]</scope>
    <source>
        <strain evidence="12 13">NSJ-35</strain>
    </source>
</reference>
<evidence type="ECO:0000313" key="13">
    <source>
        <dbReference type="Proteomes" id="UP000606889"/>
    </source>
</evidence>
<keyword evidence="3" id="KW-0902">Two-component regulatory system</keyword>
<keyword evidence="13" id="KW-1185">Reference proteome</keyword>
<proteinExistence type="predicted"/>
<dbReference type="CDD" id="cd00383">
    <property type="entry name" value="trans_reg_C"/>
    <property type="match status" value="1"/>
</dbReference>
<dbReference type="Pfam" id="PF00072">
    <property type="entry name" value="Response_reg"/>
    <property type="match status" value="1"/>
</dbReference>
<comment type="function">
    <text evidence="7">May play the central regulatory role in sporulation. It may be an element of the effector pathway responsible for the activation of sporulation genes in response to nutritional stress. Spo0A may act in concert with spo0H (a sigma factor) to control the expression of some genes that are critical to the sporulation process.</text>
</comment>
<dbReference type="SUPFAM" id="SSF46894">
    <property type="entry name" value="C-terminal effector domain of the bipartite response regulators"/>
    <property type="match status" value="1"/>
</dbReference>
<keyword evidence="6" id="KW-0804">Transcription</keyword>
<dbReference type="Gene3D" id="3.40.50.2300">
    <property type="match status" value="1"/>
</dbReference>
<dbReference type="SMART" id="SM00448">
    <property type="entry name" value="REC"/>
    <property type="match status" value="1"/>
</dbReference>
<sequence>MNKILVVEDDEAISSLICLNLSVAGYEAIPLYDGSKVPERLRAERFDLALLDVMLPGTDGFSLFPHFAQHGIPVIYLTAVNDTESKVKGLLKAEDYIVKPFDILELMVRMEKVLRRAGRFPHVFRAGDVEIDEQRHSVKKDGRTVSLKPLEFDLLLALAKNKNIAMSRDALLSSVWGVDFMGETRTVDVHIAQLRKKLGLSIATIPKVGYRLED</sequence>
<dbReference type="InterPro" id="IPR039420">
    <property type="entry name" value="WalR-like"/>
</dbReference>
<evidence type="ECO:0000256" key="5">
    <source>
        <dbReference type="ARBA" id="ARBA00023125"/>
    </source>
</evidence>
<dbReference type="Gene3D" id="1.10.10.10">
    <property type="entry name" value="Winged helix-like DNA-binding domain superfamily/Winged helix DNA-binding domain"/>
    <property type="match status" value="1"/>
</dbReference>
<keyword evidence="2 8" id="KW-0597">Phosphoprotein</keyword>
<keyword evidence="5 9" id="KW-0238">DNA-binding</keyword>
<dbReference type="InterPro" id="IPR001867">
    <property type="entry name" value="OmpR/PhoB-type_DNA-bd"/>
</dbReference>
<evidence type="ECO:0000256" key="8">
    <source>
        <dbReference type="PROSITE-ProRule" id="PRU00169"/>
    </source>
</evidence>
<dbReference type="Pfam" id="PF00486">
    <property type="entry name" value="Trans_reg_C"/>
    <property type="match status" value="1"/>
</dbReference>
<dbReference type="PANTHER" id="PTHR48111">
    <property type="entry name" value="REGULATOR OF RPOS"/>
    <property type="match status" value="1"/>
</dbReference>
<feature type="modified residue" description="4-aspartylphosphate" evidence="8">
    <location>
        <position position="52"/>
    </location>
</feature>
<dbReference type="PANTHER" id="PTHR48111:SF21">
    <property type="entry name" value="DNA-BINDING DUAL MASTER TRANSCRIPTIONAL REGULATOR RPAA"/>
    <property type="match status" value="1"/>
</dbReference>
<feature type="domain" description="Response regulatory" evidence="10">
    <location>
        <begin position="3"/>
        <end position="114"/>
    </location>
</feature>
<evidence type="ECO:0000256" key="3">
    <source>
        <dbReference type="ARBA" id="ARBA00023012"/>
    </source>
</evidence>